<dbReference type="AlphaFoldDB" id="B8DQ51"/>
<dbReference type="KEGG" id="dvm:DvMF_1972"/>
<evidence type="ECO:0000313" key="3">
    <source>
        <dbReference type="EMBL" id="ACL08915.1"/>
    </source>
</evidence>
<dbReference type="InterPro" id="IPR021124">
    <property type="entry name" value="CRISPR-assoc_prot_Cas5"/>
</dbReference>
<protein>
    <recommendedName>
        <fullName evidence="2">pre-crRNA processing endonuclease</fullName>
        <ecNumber evidence="2">3.1.-.-</ecNumber>
    </recommendedName>
</protein>
<evidence type="ECO:0000256" key="2">
    <source>
        <dbReference type="PIRNR" id="PIRNR029950"/>
    </source>
</evidence>
<keyword evidence="2" id="KW-0694">RNA-binding</keyword>
<dbReference type="Pfam" id="PF09704">
    <property type="entry name" value="Cas_Cas5d"/>
    <property type="match status" value="1"/>
</dbReference>
<dbReference type="eggNOG" id="ENOG502Z82V">
    <property type="taxonomic scope" value="Bacteria"/>
</dbReference>
<organism evidence="3">
    <name type="scientific">Nitratidesulfovibrio vulgaris (strain DSM 19637 / Miyazaki F)</name>
    <name type="common">Desulfovibrio vulgaris</name>
    <dbReference type="NCBI Taxonomy" id="883"/>
    <lineage>
        <taxon>Bacteria</taxon>
        <taxon>Pseudomonadati</taxon>
        <taxon>Thermodesulfobacteriota</taxon>
        <taxon>Desulfovibrionia</taxon>
        <taxon>Desulfovibrionales</taxon>
        <taxon>Desulfovibrionaceae</taxon>
        <taxon>Nitratidesulfovibrio</taxon>
    </lineage>
</organism>
<proteinExistence type="inferred from homology"/>
<keyword evidence="2" id="KW-0255">Endonuclease</keyword>
<dbReference type="NCBIfam" id="TIGR01876">
    <property type="entry name" value="cas_Cas5d"/>
    <property type="match status" value="1"/>
</dbReference>
<dbReference type="NCBIfam" id="TIGR02593">
    <property type="entry name" value="CRISPR_cas5"/>
    <property type="match status" value="1"/>
</dbReference>
<dbReference type="PIRSF" id="PIRSF029950">
    <property type="entry name" value="Cas_CT1134"/>
    <property type="match status" value="1"/>
</dbReference>
<dbReference type="GO" id="GO:0043571">
    <property type="term" value="P:maintenance of CRISPR repeat elements"/>
    <property type="evidence" value="ECO:0007669"/>
    <property type="project" value="UniProtKB-UniRule"/>
</dbReference>
<name>B8DQ51_NITV9</name>
<sequence length="221" mass="25466">MSFGVSLAVWGEYACFTRPEFKTERVSYDVITPSAARGLLEAVYWKPAIAWMVDRIRVLNPIRFDSVRRNEVGCKIPLGAVTAAMKDPERPLGILVEDERRQRATLLLRDVRYVIDAHFEARDEDGRNTAKHRDIFLRRAARGQCFHMPYLGCREFPASFQLVEGDPPHPHESLLEERDLGWMLHDLDYGPDGERQPRFFRACMQDGVIEVPPLRSLEVRA</sequence>
<dbReference type="GO" id="GO:0016787">
    <property type="term" value="F:hydrolase activity"/>
    <property type="evidence" value="ECO:0007669"/>
    <property type="project" value="UniProtKB-KW"/>
</dbReference>
<accession>B8DQ51</accession>
<dbReference type="InterPro" id="IPR013422">
    <property type="entry name" value="CRISPR-assoc_prot_Cas5_N"/>
</dbReference>
<dbReference type="CDD" id="cd09752">
    <property type="entry name" value="Cas5_I-C"/>
    <property type="match status" value="1"/>
</dbReference>
<comment type="similarity">
    <text evidence="2">Belongs to the CRISPR-associated protein Cas5 family. Subtype I-C/Dvulg subfamily.</text>
</comment>
<dbReference type="GO" id="GO:0004519">
    <property type="term" value="F:endonuclease activity"/>
    <property type="evidence" value="ECO:0007669"/>
    <property type="project" value="UniProtKB-UniRule"/>
</dbReference>
<keyword evidence="2" id="KW-0540">Nuclease</keyword>
<dbReference type="HOGENOM" id="CLU_086014_0_0_7"/>
<dbReference type="EC" id="3.1.-.-" evidence="2"/>
<gene>
    <name evidence="3" type="ordered locus">DvMF_1972</name>
</gene>
<comment type="function">
    <text evidence="2">CRISPR (clustered regularly interspaced short palindromic repeat) is an adaptive immune system that provides protection against mobile genetic elements (viruses, transposable elements and conjugative plasmids). CRISPR clusters contain spacers, sequences complementary to antecedent mobile elements, and target invading nucleic acids. CRISPR clusters are transcribed and processed into CRISPR RNA (crRNA).</text>
</comment>
<dbReference type="OrthoDB" id="5621871at2"/>
<dbReference type="EMBL" id="CP001197">
    <property type="protein sequence ID" value="ACL08915.1"/>
    <property type="molecule type" value="Genomic_DNA"/>
</dbReference>
<dbReference type="STRING" id="883.DvMF_1972"/>
<dbReference type="InterPro" id="IPR010155">
    <property type="entry name" value="CRISPR-assoc_prot_Cas5d"/>
</dbReference>
<dbReference type="Gene3D" id="3.30.70.2660">
    <property type="match status" value="1"/>
</dbReference>
<keyword evidence="1 2" id="KW-0051">Antiviral defense</keyword>
<dbReference type="GO" id="GO:0003723">
    <property type="term" value="F:RNA binding"/>
    <property type="evidence" value="ECO:0007669"/>
    <property type="project" value="UniProtKB-UniRule"/>
</dbReference>
<evidence type="ECO:0000256" key="1">
    <source>
        <dbReference type="ARBA" id="ARBA00023118"/>
    </source>
</evidence>
<keyword evidence="2" id="KW-0378">Hydrolase</keyword>
<reference evidence="3" key="1">
    <citation type="submission" date="2008-10" db="EMBL/GenBank/DDBJ databases">
        <title>Complete sequence of Desulfovibrio vulgaris str. 'Miyazaki F'.</title>
        <authorList>
            <person name="Lucas S."/>
            <person name="Copeland A."/>
            <person name="Lapidus A."/>
            <person name="Glavina del Rio T."/>
            <person name="Dalin E."/>
            <person name="Tice H."/>
            <person name="Bruce D."/>
            <person name="Goodwin L."/>
            <person name="Pitluck S."/>
            <person name="Sims D."/>
            <person name="Brettin T."/>
            <person name="Detter J.C."/>
            <person name="Han C."/>
            <person name="Larimer F."/>
            <person name="Land M."/>
            <person name="Hauser L."/>
            <person name="Kyrpides N."/>
            <person name="Mikhailova N."/>
            <person name="Hazen T.C."/>
            <person name="Richardson P."/>
        </authorList>
    </citation>
    <scope>NUCLEOTIDE SEQUENCE</scope>
    <source>
        <strain evidence="3">Miyazaki F</strain>
    </source>
</reference>
<dbReference type="GO" id="GO:0051607">
    <property type="term" value="P:defense response to virus"/>
    <property type="evidence" value="ECO:0007669"/>
    <property type="project" value="UniProtKB-UniRule"/>
</dbReference>